<keyword evidence="1" id="KW-1133">Transmembrane helix</keyword>
<organism evidence="2 3">
    <name type="scientific">Candidatus Azambacteria bacterium RIFCSPLOWO2_02_FULL_44_14</name>
    <dbReference type="NCBI Taxonomy" id="1797306"/>
    <lineage>
        <taxon>Bacteria</taxon>
        <taxon>Candidatus Azamiibacteriota</taxon>
    </lineage>
</organism>
<reference evidence="2 3" key="1">
    <citation type="journal article" date="2016" name="Nat. Commun.">
        <title>Thousands of microbial genomes shed light on interconnected biogeochemical processes in an aquifer system.</title>
        <authorList>
            <person name="Anantharaman K."/>
            <person name="Brown C.T."/>
            <person name="Hug L.A."/>
            <person name="Sharon I."/>
            <person name="Castelle C.J."/>
            <person name="Probst A.J."/>
            <person name="Thomas B.C."/>
            <person name="Singh A."/>
            <person name="Wilkins M.J."/>
            <person name="Karaoz U."/>
            <person name="Brodie E.L."/>
            <person name="Williams K.H."/>
            <person name="Hubbard S.S."/>
            <person name="Banfield J.F."/>
        </authorList>
    </citation>
    <scope>NUCLEOTIDE SEQUENCE [LARGE SCALE GENOMIC DNA]</scope>
</reference>
<comment type="caution">
    <text evidence="2">The sequence shown here is derived from an EMBL/GenBank/DDBJ whole genome shotgun (WGS) entry which is preliminary data.</text>
</comment>
<evidence type="ECO:0000313" key="3">
    <source>
        <dbReference type="Proteomes" id="UP000177197"/>
    </source>
</evidence>
<dbReference type="AlphaFoldDB" id="A0A1F5CAS1"/>
<protein>
    <recommendedName>
        <fullName evidence="4">DUF1573 domain-containing protein</fullName>
    </recommendedName>
</protein>
<keyword evidence="1" id="KW-0472">Membrane</keyword>
<keyword evidence="1" id="KW-0812">Transmembrane</keyword>
<name>A0A1F5CAS1_9BACT</name>
<evidence type="ECO:0000313" key="2">
    <source>
        <dbReference type="EMBL" id="OGD39976.1"/>
    </source>
</evidence>
<proteinExistence type="predicted"/>
<dbReference type="Gene3D" id="2.60.40.10">
    <property type="entry name" value="Immunoglobulins"/>
    <property type="match status" value="1"/>
</dbReference>
<dbReference type="InterPro" id="IPR013783">
    <property type="entry name" value="Ig-like_fold"/>
</dbReference>
<gene>
    <name evidence="2" type="ORF">A3I30_02105</name>
</gene>
<feature type="transmembrane region" description="Helical" evidence="1">
    <location>
        <begin position="7"/>
        <end position="27"/>
    </location>
</feature>
<dbReference type="Pfam" id="PF07610">
    <property type="entry name" value="DUF1573"/>
    <property type="match status" value="1"/>
</dbReference>
<accession>A0A1F5CAS1</accession>
<evidence type="ECO:0000256" key="1">
    <source>
        <dbReference type="SAM" id="Phobius"/>
    </source>
</evidence>
<dbReference type="EMBL" id="MEYV01000015">
    <property type="protein sequence ID" value="OGD39976.1"/>
    <property type="molecule type" value="Genomic_DNA"/>
</dbReference>
<evidence type="ECO:0008006" key="4">
    <source>
        <dbReference type="Google" id="ProtNLM"/>
    </source>
</evidence>
<dbReference type="Proteomes" id="UP000177197">
    <property type="component" value="Unassembled WGS sequence"/>
</dbReference>
<dbReference type="InterPro" id="IPR011467">
    <property type="entry name" value="DUF1573"/>
</dbReference>
<sequence>MHQQINQISILLGFIVLVIAGLVWFGGSGTKTPAIIDGAYAGTLIAKESKYDFGTVSMAKGLVSKEFTLENQSKDSVKIGEVSTSCMCTEAELKVGDKTAGPFGMPGHGGAPKANLIVKPGEKLVVKTIFDPAAHGPAGVGPIERQVMISTGAASPMVLEFKAIVEP</sequence>